<dbReference type="Proteomes" id="UP000285768">
    <property type="component" value="Chromosome"/>
</dbReference>
<accession>A0ABX5QCJ5</accession>
<proteinExistence type="predicted"/>
<dbReference type="PANTHER" id="PTHR46211:SF14">
    <property type="entry name" value="GLYCEROPHOSPHODIESTER PHOSPHODIESTERASE"/>
    <property type="match status" value="1"/>
</dbReference>
<evidence type="ECO:0000313" key="3">
    <source>
        <dbReference type="EMBL" id="QAB16738.1"/>
    </source>
</evidence>
<dbReference type="SUPFAM" id="SSF51695">
    <property type="entry name" value="PLC-like phosphodiesterases"/>
    <property type="match status" value="1"/>
</dbReference>
<sequence length="309" mass="33550">MTLVTASAASAAAAPSHAVARHGRLARYGLLAWILVSLILLLCSLNPQSAAAESTLRLHGALHREGPVGIISHRGAAALAPENTLSAMRVAIDQGVDFIETDVQLTADGVPILMHDFTLDRTTSGSGRVADHTLEQVKRLDAGGWFAPAYTWEPVPTLVEFVDLLGGAPTRALVELKGVWAPEQIASVVDLLRERQLVHRVALQSFDVHTLRMLQQIGPEFARVLLTREWDEPTVRLAGELQVSAVGARTKLYDERPELLDRLRAVGIGSLVYTLNSEKRWRAAVERGVDLVVTDDPVSLAEWRGPAPV</sequence>
<keyword evidence="1" id="KW-1133">Transmembrane helix</keyword>
<keyword evidence="1" id="KW-0472">Membrane</keyword>
<dbReference type="PANTHER" id="PTHR46211">
    <property type="entry name" value="GLYCEROPHOSPHORYL DIESTER PHOSPHODIESTERASE"/>
    <property type="match status" value="1"/>
</dbReference>
<protein>
    <recommendedName>
        <fullName evidence="2">GP-PDE domain-containing protein</fullName>
    </recommendedName>
</protein>
<dbReference type="Gene3D" id="3.20.20.190">
    <property type="entry name" value="Phosphatidylinositol (PI) phosphodiesterase"/>
    <property type="match status" value="1"/>
</dbReference>
<dbReference type="RefSeq" id="WP_128386080.1">
    <property type="nucleotide sequence ID" value="NZ_CP035037.1"/>
</dbReference>
<keyword evidence="4" id="KW-1185">Reference proteome</keyword>
<name>A0ABX5QCJ5_9MICO</name>
<dbReference type="PROSITE" id="PS51704">
    <property type="entry name" value="GP_PDE"/>
    <property type="match status" value="1"/>
</dbReference>
<organism evidence="3 4">
    <name type="scientific">Leucobacter muris</name>
    <dbReference type="NCBI Taxonomy" id="1935379"/>
    <lineage>
        <taxon>Bacteria</taxon>
        <taxon>Bacillati</taxon>
        <taxon>Actinomycetota</taxon>
        <taxon>Actinomycetes</taxon>
        <taxon>Micrococcales</taxon>
        <taxon>Microbacteriaceae</taxon>
        <taxon>Leucobacter</taxon>
    </lineage>
</organism>
<dbReference type="InterPro" id="IPR030395">
    <property type="entry name" value="GP_PDE_dom"/>
</dbReference>
<evidence type="ECO:0000313" key="4">
    <source>
        <dbReference type="Proteomes" id="UP000285768"/>
    </source>
</evidence>
<dbReference type="Pfam" id="PF03009">
    <property type="entry name" value="GDPD"/>
    <property type="match status" value="1"/>
</dbReference>
<evidence type="ECO:0000256" key="1">
    <source>
        <dbReference type="SAM" id="Phobius"/>
    </source>
</evidence>
<feature type="transmembrane region" description="Helical" evidence="1">
    <location>
        <begin position="28"/>
        <end position="47"/>
    </location>
</feature>
<gene>
    <name evidence="3" type="ORF">Leucomu_01275</name>
</gene>
<dbReference type="PROSITE" id="PS50007">
    <property type="entry name" value="PIPLC_X_DOMAIN"/>
    <property type="match status" value="1"/>
</dbReference>
<reference evidence="3 4" key="1">
    <citation type="submission" date="2019-01" db="EMBL/GenBank/DDBJ databases">
        <title>Leucobacter muris sp. nov. isolated from the nose of a laboratory mouse.</title>
        <authorList>
            <person name="Benga L."/>
            <person name="Sproeer C."/>
            <person name="Schumann P."/>
            <person name="Verbarg S."/>
            <person name="Bunk B."/>
            <person name="Engelhardt E."/>
            <person name="Benten P.M."/>
            <person name="Sager M."/>
        </authorList>
    </citation>
    <scope>NUCLEOTIDE SEQUENCE [LARGE SCALE GENOMIC DNA]</scope>
    <source>
        <strain evidence="3 4">DSM 101948</strain>
    </source>
</reference>
<evidence type="ECO:0000259" key="2">
    <source>
        <dbReference type="PROSITE" id="PS51704"/>
    </source>
</evidence>
<feature type="domain" description="GP-PDE" evidence="2">
    <location>
        <begin position="68"/>
        <end position="304"/>
    </location>
</feature>
<keyword evidence="1" id="KW-0812">Transmembrane</keyword>
<dbReference type="EMBL" id="CP035037">
    <property type="protein sequence ID" value="QAB16738.1"/>
    <property type="molecule type" value="Genomic_DNA"/>
</dbReference>
<dbReference type="InterPro" id="IPR017946">
    <property type="entry name" value="PLC-like_Pdiesterase_TIM-brl"/>
</dbReference>